<sequence>MSNSDFDRYDWMFTSPLIKKDRVENPKDNKSSSTRRPCSRKMKDTNKVSSKPVVTHSREINEEGKEKSKRPSKKIATSKIQQTIPEDTHTNLIDNETSPGPSKKLKTSISTNDESTQFVEPNAVAKSKSAKKSCSRNLPEIPTDQIPIFKSVEYVAEASNIIHSSDIIIEFNKENKDKKRRYEDFCRPKAKNHDDEYRKSMNYEGILEVRLEHPGSEVQERYLVAECIGHRNKDEYRPIDDLLRTVKVIIETMLTPEAAEKFENPDILLKEEKPTKKGNIERRLDRAKNRGNFDDFVNAIDIFNQYLQEEKKRGGLLADHVINPDPNNSEYRQLIHHIVQQVYDRVVAPHVDLIKKGKMLHILRKGRGKSEDYGELLPPFIDDIIEKTKMNSDSIFFDLGSGVGNVLLQVAAQVGCSVYGVEINDARYQISVRQSKEFLERCNLYGVKPGKISVAKIDLNSLSKNRELFDSFKKASVVLVNNLNFSPELNFLLSNLFLDLPPTCQIVSLLSFGGSVTETKRSDLIAVENVNVVAYQENWVSWTHRSGHYF</sequence>
<dbReference type="EMBL" id="CAJVPT010000983">
    <property type="protein sequence ID" value="CAG8454294.1"/>
    <property type="molecule type" value="Genomic_DNA"/>
</dbReference>
<evidence type="ECO:0000313" key="1">
    <source>
        <dbReference type="EMBL" id="CAG8454294.1"/>
    </source>
</evidence>
<keyword evidence="2" id="KW-1185">Reference proteome</keyword>
<feature type="non-terminal residue" evidence="1">
    <location>
        <position position="550"/>
    </location>
</feature>
<evidence type="ECO:0000313" key="2">
    <source>
        <dbReference type="Proteomes" id="UP000789525"/>
    </source>
</evidence>
<accession>A0ACA9K6L3</accession>
<proteinExistence type="predicted"/>
<dbReference type="Proteomes" id="UP000789525">
    <property type="component" value="Unassembled WGS sequence"/>
</dbReference>
<protein>
    <submittedName>
        <fullName evidence="1">14799_t:CDS:1</fullName>
    </submittedName>
</protein>
<reference evidence="1" key="1">
    <citation type="submission" date="2021-06" db="EMBL/GenBank/DDBJ databases">
        <authorList>
            <person name="Kallberg Y."/>
            <person name="Tangrot J."/>
            <person name="Rosling A."/>
        </authorList>
    </citation>
    <scope>NUCLEOTIDE SEQUENCE</scope>
    <source>
        <strain evidence="1">CL356</strain>
    </source>
</reference>
<organism evidence="1 2">
    <name type="scientific">Acaulospora colombiana</name>
    <dbReference type="NCBI Taxonomy" id="27376"/>
    <lineage>
        <taxon>Eukaryota</taxon>
        <taxon>Fungi</taxon>
        <taxon>Fungi incertae sedis</taxon>
        <taxon>Mucoromycota</taxon>
        <taxon>Glomeromycotina</taxon>
        <taxon>Glomeromycetes</taxon>
        <taxon>Diversisporales</taxon>
        <taxon>Acaulosporaceae</taxon>
        <taxon>Acaulospora</taxon>
    </lineage>
</organism>
<name>A0ACA9K6L3_9GLOM</name>
<gene>
    <name evidence="1" type="ORF">ACOLOM_LOCUS897</name>
</gene>
<comment type="caution">
    <text evidence="1">The sequence shown here is derived from an EMBL/GenBank/DDBJ whole genome shotgun (WGS) entry which is preliminary data.</text>
</comment>